<organism evidence="1 2">
    <name type="scientific">Atta colombica</name>
    <dbReference type="NCBI Taxonomy" id="520822"/>
    <lineage>
        <taxon>Eukaryota</taxon>
        <taxon>Metazoa</taxon>
        <taxon>Ecdysozoa</taxon>
        <taxon>Arthropoda</taxon>
        <taxon>Hexapoda</taxon>
        <taxon>Insecta</taxon>
        <taxon>Pterygota</taxon>
        <taxon>Neoptera</taxon>
        <taxon>Endopterygota</taxon>
        <taxon>Hymenoptera</taxon>
        <taxon>Apocrita</taxon>
        <taxon>Aculeata</taxon>
        <taxon>Formicoidea</taxon>
        <taxon>Formicidae</taxon>
        <taxon>Myrmicinae</taxon>
        <taxon>Atta</taxon>
    </lineage>
</organism>
<reference evidence="1 2" key="1">
    <citation type="submission" date="2015-09" db="EMBL/GenBank/DDBJ databases">
        <title>Atta colombica WGS genome.</title>
        <authorList>
            <person name="Nygaard S."/>
            <person name="Hu H."/>
            <person name="Boomsma J."/>
            <person name="Zhang G."/>
        </authorList>
    </citation>
    <scope>NUCLEOTIDE SEQUENCE [LARGE SCALE GENOMIC DNA]</scope>
    <source>
        <strain evidence="1">Treedump-2</strain>
        <tissue evidence="1">Whole body</tissue>
    </source>
</reference>
<evidence type="ECO:0000313" key="1">
    <source>
        <dbReference type="EMBL" id="KYM77453.1"/>
    </source>
</evidence>
<dbReference type="AlphaFoldDB" id="A0A195AYY3"/>
<name>A0A195AYY3_9HYME</name>
<keyword evidence="2" id="KW-1185">Reference proteome</keyword>
<dbReference type="Proteomes" id="UP000078540">
    <property type="component" value="Unassembled WGS sequence"/>
</dbReference>
<dbReference type="EMBL" id="KQ976698">
    <property type="protein sequence ID" value="KYM77453.1"/>
    <property type="molecule type" value="Genomic_DNA"/>
</dbReference>
<protein>
    <submittedName>
        <fullName evidence="1">Uncharacterized protein</fullName>
    </submittedName>
</protein>
<accession>A0A195AYY3</accession>
<proteinExistence type="predicted"/>
<gene>
    <name evidence="1" type="ORF">ALC53_12082</name>
</gene>
<sequence length="111" mass="12651">MNMINDNNLLLPHHLRNASYTLNLLATTDFYNALKNSTVHSRIHYAVFGKCSALWNASFAKFFELSSEVNEAIIASCFHRILNLCINSMDTMETISDRERLFSFAGFIQSP</sequence>
<evidence type="ECO:0000313" key="2">
    <source>
        <dbReference type="Proteomes" id="UP000078540"/>
    </source>
</evidence>